<evidence type="ECO:0000259" key="11">
    <source>
        <dbReference type="PROSITE" id="PS51553"/>
    </source>
</evidence>
<dbReference type="CDD" id="cd01742">
    <property type="entry name" value="GATase1_GMP_Synthase"/>
    <property type="match status" value="1"/>
</dbReference>
<accession>A0ABY2TUK5</accession>
<dbReference type="PRINTS" id="PR00097">
    <property type="entry name" value="ANTSNTHASEII"/>
</dbReference>
<keyword evidence="3 9" id="KW-0436">Ligase</keyword>
<gene>
    <name evidence="9 12" type="primary">guaA</name>
    <name evidence="12" type="ORF">EZH24_00155</name>
</gene>
<dbReference type="SUPFAM" id="SSF52402">
    <property type="entry name" value="Adenine nucleotide alpha hydrolases-like"/>
    <property type="match status" value="1"/>
</dbReference>
<feature type="binding site" evidence="10">
    <location>
        <begin position="227"/>
        <end position="233"/>
    </location>
    <ligand>
        <name>ATP</name>
        <dbReference type="ChEBI" id="CHEBI:30616"/>
    </ligand>
</feature>
<evidence type="ECO:0000256" key="5">
    <source>
        <dbReference type="ARBA" id="ARBA00022749"/>
    </source>
</evidence>
<dbReference type="PANTHER" id="PTHR11922:SF2">
    <property type="entry name" value="GMP SYNTHASE [GLUTAMINE-HYDROLYZING]"/>
    <property type="match status" value="1"/>
</dbReference>
<dbReference type="PANTHER" id="PTHR11922">
    <property type="entry name" value="GMP SYNTHASE-RELATED"/>
    <property type="match status" value="1"/>
</dbReference>
<evidence type="ECO:0000256" key="3">
    <source>
        <dbReference type="ARBA" id="ARBA00022598"/>
    </source>
</evidence>
<evidence type="ECO:0000256" key="4">
    <source>
        <dbReference type="ARBA" id="ARBA00022741"/>
    </source>
</evidence>
<evidence type="ECO:0000256" key="1">
    <source>
        <dbReference type="ARBA" id="ARBA00002332"/>
    </source>
</evidence>
<name>A0ABY2TUK5_9SPIR</name>
<dbReference type="Pfam" id="PF00117">
    <property type="entry name" value="GATase"/>
    <property type="match status" value="1"/>
</dbReference>
<dbReference type="PRINTS" id="PR00096">
    <property type="entry name" value="GATASE"/>
</dbReference>
<evidence type="ECO:0000313" key="12">
    <source>
        <dbReference type="EMBL" id="TKZ36421.1"/>
    </source>
</evidence>
<feature type="domain" description="GMPS ATP-PPase" evidence="11">
    <location>
        <begin position="200"/>
        <end position="391"/>
    </location>
</feature>
<organism evidence="12 13">
    <name type="scientific">Brachyspira catarrhinii</name>
    <dbReference type="NCBI Taxonomy" id="2528966"/>
    <lineage>
        <taxon>Bacteria</taxon>
        <taxon>Pseudomonadati</taxon>
        <taxon>Spirochaetota</taxon>
        <taxon>Spirochaetia</taxon>
        <taxon>Brachyspirales</taxon>
        <taxon>Brachyspiraceae</taxon>
        <taxon>Brachyspira</taxon>
    </lineage>
</organism>
<dbReference type="SUPFAM" id="SSF52317">
    <property type="entry name" value="Class I glutamine amidotransferase-like"/>
    <property type="match status" value="1"/>
</dbReference>
<feature type="active site" description="Nucleophile" evidence="9">
    <location>
        <position position="86"/>
    </location>
</feature>
<keyword evidence="13" id="KW-1185">Reference proteome</keyword>
<dbReference type="HAMAP" id="MF_00344">
    <property type="entry name" value="GMP_synthase"/>
    <property type="match status" value="1"/>
</dbReference>
<evidence type="ECO:0000313" key="13">
    <source>
        <dbReference type="Proteomes" id="UP000310168"/>
    </source>
</evidence>
<dbReference type="InterPro" id="IPR014729">
    <property type="entry name" value="Rossmann-like_a/b/a_fold"/>
</dbReference>
<evidence type="ECO:0000256" key="6">
    <source>
        <dbReference type="ARBA" id="ARBA00022755"/>
    </source>
</evidence>
<dbReference type="InterPro" id="IPR004739">
    <property type="entry name" value="GMP_synth_GATase"/>
</dbReference>
<evidence type="ECO:0000256" key="10">
    <source>
        <dbReference type="PROSITE-ProRule" id="PRU00886"/>
    </source>
</evidence>
<comment type="catalytic activity">
    <reaction evidence="9">
        <text>XMP + L-glutamine + ATP + H2O = GMP + L-glutamate + AMP + diphosphate + 2 H(+)</text>
        <dbReference type="Rhea" id="RHEA:11680"/>
        <dbReference type="ChEBI" id="CHEBI:15377"/>
        <dbReference type="ChEBI" id="CHEBI:15378"/>
        <dbReference type="ChEBI" id="CHEBI:29985"/>
        <dbReference type="ChEBI" id="CHEBI:30616"/>
        <dbReference type="ChEBI" id="CHEBI:33019"/>
        <dbReference type="ChEBI" id="CHEBI:57464"/>
        <dbReference type="ChEBI" id="CHEBI:58115"/>
        <dbReference type="ChEBI" id="CHEBI:58359"/>
        <dbReference type="ChEBI" id="CHEBI:456215"/>
        <dbReference type="EC" id="6.3.5.2"/>
    </reaction>
</comment>
<evidence type="ECO:0000256" key="9">
    <source>
        <dbReference type="HAMAP-Rule" id="MF_00344"/>
    </source>
</evidence>
<dbReference type="GO" id="GO:0003922">
    <property type="term" value="F:GMP synthase (glutamine-hydrolyzing) activity"/>
    <property type="evidence" value="ECO:0007669"/>
    <property type="project" value="UniProtKB-EC"/>
</dbReference>
<sequence length="516" mass="58725">MNNLKNIDKILILDFGSQFTQLIARRIRENKVYSEIHPFNVSIDFIKNFGAKGIILSGGPSSVYEKYAPKINKELFEIGIPILGICYGMQLIVHSLGGKVERAKKREYGNAEIKIIKNDRIFKSFEKNSIVWMSHGDSIKSIPKGFNLTAKTINTNYCAIENKEKNIYAIQFHPEVAHTKNGIKIIRNFIFDICKCKKNWNMDSFIEYQIKNIKEIVGDKNVILGLSGGVDSSVAAVLIEKAIGKKLKCIFVNTGLLRKNEEKKVIEVFRDNFKIDLIYKDGSKRFLNKLKGIKNPERKRKIIGKEFINIFEEEAKKIKNVGFLAQGTLYPDIIESVSLRGSSAVIKSHHNVGGLPKDMKLKLLEPFRELFKDEVREIGEELNLPEDIIYRQPFPGPGLAVRILGDINEERIKILQEADDIVVSEIKKAGLYKKLWQSFAVLLPIKSVGVMGDNRTYEQVCAIRAVESVDAMTADWTKIDYEVLRIISNRIINEVKGINRVVYDISSKPPSTIEWE</sequence>
<dbReference type="Proteomes" id="UP000310168">
    <property type="component" value="Unassembled WGS sequence"/>
</dbReference>
<keyword evidence="4 9" id="KW-0547">Nucleotide-binding</keyword>
<comment type="subunit">
    <text evidence="9">Homodimer.</text>
</comment>
<dbReference type="InterPro" id="IPR022310">
    <property type="entry name" value="NAD/GMP_synthase"/>
</dbReference>
<comment type="caution">
    <text evidence="12">The sequence shown here is derived from an EMBL/GenBank/DDBJ whole genome shotgun (WGS) entry which is preliminary data.</text>
</comment>
<dbReference type="PROSITE" id="PS51273">
    <property type="entry name" value="GATASE_TYPE_1"/>
    <property type="match status" value="1"/>
</dbReference>
<keyword evidence="5 9" id="KW-0332">GMP biosynthesis</keyword>
<feature type="active site" evidence="9">
    <location>
        <position position="173"/>
    </location>
</feature>
<evidence type="ECO:0000256" key="7">
    <source>
        <dbReference type="ARBA" id="ARBA00022840"/>
    </source>
</evidence>
<dbReference type="InterPro" id="IPR022955">
    <property type="entry name" value="GMP_synthase"/>
</dbReference>
<dbReference type="Pfam" id="PF02540">
    <property type="entry name" value="NAD_synthase"/>
    <property type="match status" value="1"/>
</dbReference>
<dbReference type="InterPro" id="IPR029062">
    <property type="entry name" value="Class_I_gatase-like"/>
</dbReference>
<dbReference type="InterPro" id="IPR017926">
    <property type="entry name" value="GATASE"/>
</dbReference>
<dbReference type="EMBL" id="SJDU01000002">
    <property type="protein sequence ID" value="TKZ36421.1"/>
    <property type="molecule type" value="Genomic_DNA"/>
</dbReference>
<feature type="active site" evidence="9">
    <location>
        <position position="175"/>
    </location>
</feature>
<comment type="pathway">
    <text evidence="2 9">Purine metabolism; GMP biosynthesis; GMP from XMP (L-Gln route): step 1/1.</text>
</comment>
<dbReference type="Gene3D" id="3.40.50.880">
    <property type="match status" value="1"/>
</dbReference>
<dbReference type="Gene3D" id="3.30.300.10">
    <property type="match status" value="1"/>
</dbReference>
<dbReference type="SUPFAM" id="SSF54810">
    <property type="entry name" value="GMP synthetase C-terminal dimerisation domain"/>
    <property type="match status" value="1"/>
</dbReference>
<comment type="function">
    <text evidence="1 9">Catalyzes the synthesis of GMP from XMP.</text>
</comment>
<dbReference type="Pfam" id="PF00958">
    <property type="entry name" value="GMP_synt_C"/>
    <property type="match status" value="1"/>
</dbReference>
<dbReference type="CDD" id="cd01997">
    <property type="entry name" value="GMP_synthase_C"/>
    <property type="match status" value="1"/>
</dbReference>
<dbReference type="PROSITE" id="PS51553">
    <property type="entry name" value="GMPS_ATP_PPASE"/>
    <property type="match status" value="1"/>
</dbReference>
<dbReference type="InterPro" id="IPR025777">
    <property type="entry name" value="GMPS_ATP_PPase_dom"/>
</dbReference>
<dbReference type="EC" id="6.3.5.2" evidence="9"/>
<protein>
    <recommendedName>
        <fullName evidence="9">GMP synthase [glutamine-hydrolyzing]</fullName>
        <ecNumber evidence="9">6.3.5.2</ecNumber>
    </recommendedName>
    <alternativeName>
        <fullName evidence="9">GMP synthetase</fullName>
    </alternativeName>
    <alternativeName>
        <fullName evidence="9">Glutamine amidotransferase</fullName>
    </alternativeName>
</protein>
<evidence type="ECO:0000256" key="2">
    <source>
        <dbReference type="ARBA" id="ARBA00005153"/>
    </source>
</evidence>
<dbReference type="NCBIfam" id="TIGR00888">
    <property type="entry name" value="guaA_Nterm"/>
    <property type="match status" value="1"/>
</dbReference>
<keyword evidence="6 9" id="KW-0658">Purine biosynthesis</keyword>
<dbReference type="NCBIfam" id="NF000848">
    <property type="entry name" value="PRK00074.1"/>
    <property type="match status" value="1"/>
</dbReference>
<proteinExistence type="inferred from homology"/>
<dbReference type="RefSeq" id="WP_137997113.1">
    <property type="nucleotide sequence ID" value="NZ_SJDU01000002.1"/>
</dbReference>
<dbReference type="Gene3D" id="3.40.50.620">
    <property type="entry name" value="HUPs"/>
    <property type="match status" value="1"/>
</dbReference>
<dbReference type="PRINTS" id="PR00099">
    <property type="entry name" value="CPSGATASE"/>
</dbReference>
<reference evidence="12 13" key="1">
    <citation type="journal article" date="2019" name="Anaerobe">
        <title>Brachyspira catarrhinii sp. nov., an anaerobic intestinal spirochaete isolated from vervet monkeys may have been misidentified as Brachyspira aalborgi in previous studies.</title>
        <authorList>
            <person name="Phillips N.D."/>
            <person name="La T."/>
            <person name="Hampson D.J."/>
        </authorList>
    </citation>
    <scope>NUCLEOTIDE SEQUENCE [LARGE SCALE GENOMIC DNA]</scope>
    <source>
        <strain evidence="12 13">Z12</strain>
    </source>
</reference>
<dbReference type="InterPro" id="IPR001674">
    <property type="entry name" value="GMP_synth_C"/>
</dbReference>
<evidence type="ECO:0000256" key="8">
    <source>
        <dbReference type="ARBA" id="ARBA00022962"/>
    </source>
</evidence>
<keyword evidence="7 9" id="KW-0067">ATP-binding</keyword>
<dbReference type="NCBIfam" id="TIGR00884">
    <property type="entry name" value="guaA_Cterm"/>
    <property type="match status" value="1"/>
</dbReference>
<keyword evidence="8 9" id="KW-0315">Glutamine amidotransferase</keyword>